<dbReference type="InterPro" id="IPR038717">
    <property type="entry name" value="Tc1-like_DDE_dom"/>
</dbReference>
<dbReference type="InParanoid" id="A0A0H2RIM1"/>
<protein>
    <recommendedName>
        <fullName evidence="1">Tc1-like transposase DDE domain-containing protein</fullName>
    </recommendedName>
</protein>
<dbReference type="InterPro" id="IPR036397">
    <property type="entry name" value="RNaseH_sf"/>
</dbReference>
<dbReference type="GO" id="GO:0003676">
    <property type="term" value="F:nucleic acid binding"/>
    <property type="evidence" value="ECO:0007669"/>
    <property type="project" value="InterPro"/>
</dbReference>
<dbReference type="EMBL" id="KQ086460">
    <property type="protein sequence ID" value="KLO04691.1"/>
    <property type="molecule type" value="Genomic_DNA"/>
</dbReference>
<gene>
    <name evidence="2" type="ORF">SCHPADRAFT_840350</name>
</gene>
<evidence type="ECO:0000313" key="2">
    <source>
        <dbReference type="EMBL" id="KLO04691.1"/>
    </source>
</evidence>
<feature type="domain" description="Tc1-like transposase DDE" evidence="1">
    <location>
        <begin position="2"/>
        <end position="67"/>
    </location>
</feature>
<reference evidence="2 3" key="1">
    <citation type="submission" date="2015-04" db="EMBL/GenBank/DDBJ databases">
        <title>Complete genome sequence of Schizopora paradoxa KUC8140, a cosmopolitan wood degrader in East Asia.</title>
        <authorList>
            <consortium name="DOE Joint Genome Institute"/>
            <person name="Min B."/>
            <person name="Park H."/>
            <person name="Jang Y."/>
            <person name="Kim J.-J."/>
            <person name="Kim K.H."/>
            <person name="Pangilinan J."/>
            <person name="Lipzen A."/>
            <person name="Riley R."/>
            <person name="Grigoriev I.V."/>
            <person name="Spatafora J.W."/>
            <person name="Choi I.-G."/>
        </authorList>
    </citation>
    <scope>NUCLEOTIDE SEQUENCE [LARGE SCALE GENOMIC DNA]</scope>
    <source>
        <strain evidence="2 3">KUC8140</strain>
    </source>
</reference>
<evidence type="ECO:0000259" key="1">
    <source>
        <dbReference type="Pfam" id="PF13358"/>
    </source>
</evidence>
<name>A0A0H2RIM1_9AGAM</name>
<keyword evidence="3" id="KW-1185">Reference proteome</keyword>
<dbReference type="Pfam" id="PF13358">
    <property type="entry name" value="DDE_3"/>
    <property type="match status" value="1"/>
</dbReference>
<dbReference type="Gene3D" id="3.30.420.10">
    <property type="entry name" value="Ribonuclease H-like superfamily/Ribonuclease H"/>
    <property type="match status" value="1"/>
</dbReference>
<proteinExistence type="predicted"/>
<organism evidence="2 3">
    <name type="scientific">Schizopora paradoxa</name>
    <dbReference type="NCBI Taxonomy" id="27342"/>
    <lineage>
        <taxon>Eukaryota</taxon>
        <taxon>Fungi</taxon>
        <taxon>Dikarya</taxon>
        <taxon>Basidiomycota</taxon>
        <taxon>Agaricomycotina</taxon>
        <taxon>Agaricomycetes</taxon>
        <taxon>Hymenochaetales</taxon>
        <taxon>Schizoporaceae</taxon>
        <taxon>Schizopora</taxon>
    </lineage>
</organism>
<evidence type="ECO:0000313" key="3">
    <source>
        <dbReference type="Proteomes" id="UP000053477"/>
    </source>
</evidence>
<dbReference type="Proteomes" id="UP000053477">
    <property type="component" value="Unassembled WGS sequence"/>
</dbReference>
<feature type="non-terminal residue" evidence="2">
    <location>
        <position position="1"/>
    </location>
</feature>
<sequence>YSVLPAISLDGIIECKIVEGSFNTQLFLEFIEDVVSKMNPFPSPRSVIIMDNCAIHKAPEIREAIESR</sequence>
<dbReference type="STRING" id="27342.A0A0H2RIM1"/>
<dbReference type="AlphaFoldDB" id="A0A0H2RIM1"/>
<dbReference type="OrthoDB" id="2142724at2759"/>
<accession>A0A0H2RIM1</accession>